<evidence type="ECO:0000313" key="3">
    <source>
        <dbReference type="EMBL" id="QGM45142.1"/>
    </source>
</evidence>
<dbReference type="GO" id="GO:0008270">
    <property type="term" value="F:zinc ion binding"/>
    <property type="evidence" value="ECO:0007669"/>
    <property type="project" value="UniProtKB-KW"/>
</dbReference>
<dbReference type="Gene3D" id="2.120.10.30">
    <property type="entry name" value="TolB, C-terminal domain"/>
    <property type="match status" value="2"/>
</dbReference>
<keyword evidence="1" id="KW-0677">Repeat</keyword>
<organism evidence="3 4">
    <name type="scientific">Methylocystis heyeri</name>
    <dbReference type="NCBI Taxonomy" id="391905"/>
    <lineage>
        <taxon>Bacteria</taxon>
        <taxon>Pseudomonadati</taxon>
        <taxon>Pseudomonadota</taxon>
        <taxon>Alphaproteobacteria</taxon>
        <taxon>Hyphomicrobiales</taxon>
        <taxon>Methylocystaceae</taxon>
        <taxon>Methylocystis</taxon>
    </lineage>
</organism>
<sequence length="362" mass="37516">MRISLNSFGQTRKNTYAAPGIAQETIMKQDGVTESFFYAGAARRALLFLALLAAGAMSSGAARSETTLRPIGGATATPTVSSSQSVTPGKIFGGPIGVPGAATLSTPMGVAVDPTGRVYVANKNSSRVTVYSPALAPVGVITAGLNSPVGIAISSPFYNTPMQIYVANNGGNNVTVYNPDLSQNTAATIAGGSYFAYPTGIYGDPAGDIWVLDGAHVAGYRFDGTYFTTLTGYGASAIGPVGASLAAFGASWNNLPSVVAGNLGQAIQGRDFTLVEYPLPVFVGGVAEDQFNQTYFSDTNNNLIRIMGPDLAPLGSVIKTASSPYGVAVDKIYYRIYVAEPVVNQVEVFSLKPPHVLLGVIK</sequence>
<name>A0A6B8KC46_9HYPH</name>
<dbReference type="InterPro" id="IPR011042">
    <property type="entry name" value="6-blade_b-propeller_TolB-like"/>
</dbReference>
<gene>
    <name evidence="3" type="ORF">H2LOC_005240</name>
</gene>
<evidence type="ECO:0000313" key="4">
    <source>
        <dbReference type="Proteomes" id="UP000309061"/>
    </source>
</evidence>
<dbReference type="GO" id="GO:0061630">
    <property type="term" value="F:ubiquitin protein ligase activity"/>
    <property type="evidence" value="ECO:0007669"/>
    <property type="project" value="TreeGrafter"/>
</dbReference>
<evidence type="ECO:0000256" key="1">
    <source>
        <dbReference type="ARBA" id="ARBA00022737"/>
    </source>
</evidence>
<evidence type="ECO:0008006" key="5">
    <source>
        <dbReference type="Google" id="ProtNLM"/>
    </source>
</evidence>
<dbReference type="EMBL" id="CP046052">
    <property type="protein sequence ID" value="QGM45142.1"/>
    <property type="molecule type" value="Genomic_DNA"/>
</dbReference>
<dbReference type="SUPFAM" id="SSF63825">
    <property type="entry name" value="YWTD domain"/>
    <property type="match status" value="1"/>
</dbReference>
<dbReference type="PANTHER" id="PTHR24104:SF25">
    <property type="entry name" value="PROTEIN LIN-41"/>
    <property type="match status" value="1"/>
</dbReference>
<dbReference type="PROSITE" id="PS51125">
    <property type="entry name" value="NHL"/>
    <property type="match status" value="1"/>
</dbReference>
<feature type="repeat" description="NHL" evidence="2">
    <location>
        <begin position="96"/>
        <end position="134"/>
    </location>
</feature>
<evidence type="ECO:0000256" key="2">
    <source>
        <dbReference type="PROSITE-ProRule" id="PRU00504"/>
    </source>
</evidence>
<dbReference type="GO" id="GO:0043161">
    <property type="term" value="P:proteasome-mediated ubiquitin-dependent protein catabolic process"/>
    <property type="evidence" value="ECO:0007669"/>
    <property type="project" value="TreeGrafter"/>
</dbReference>
<dbReference type="PANTHER" id="PTHR24104">
    <property type="entry name" value="E3 UBIQUITIN-PROTEIN LIGASE NHLRC1-RELATED"/>
    <property type="match status" value="1"/>
</dbReference>
<keyword evidence="4" id="KW-1185">Reference proteome</keyword>
<dbReference type="Proteomes" id="UP000309061">
    <property type="component" value="Chromosome"/>
</dbReference>
<accession>A0A6B8KC46</accession>
<dbReference type="InterPro" id="IPR001258">
    <property type="entry name" value="NHL_repeat"/>
</dbReference>
<dbReference type="Pfam" id="PF01436">
    <property type="entry name" value="NHL"/>
    <property type="match status" value="1"/>
</dbReference>
<reference evidence="3 4" key="1">
    <citation type="submission" date="2019-11" db="EMBL/GenBank/DDBJ databases">
        <title>The genome sequence of Methylocystis heyeri.</title>
        <authorList>
            <person name="Oshkin I.Y."/>
            <person name="Miroshnikov K."/>
            <person name="Dedysh S.N."/>
        </authorList>
    </citation>
    <scope>NUCLEOTIDE SEQUENCE [LARGE SCALE GENOMIC DNA]</scope>
    <source>
        <strain evidence="3 4">H2</strain>
    </source>
</reference>
<dbReference type="OrthoDB" id="8872498at2"/>
<dbReference type="AlphaFoldDB" id="A0A6B8KC46"/>
<proteinExistence type="predicted"/>
<dbReference type="InterPro" id="IPR050952">
    <property type="entry name" value="TRIM-NHL_E3_ligases"/>
</dbReference>
<protein>
    <recommendedName>
        <fullName evidence="5">NHL repeat containing protein</fullName>
    </recommendedName>
</protein>
<dbReference type="KEGG" id="mhey:H2LOC_005240"/>
<dbReference type="GO" id="GO:0000209">
    <property type="term" value="P:protein polyubiquitination"/>
    <property type="evidence" value="ECO:0007669"/>
    <property type="project" value="TreeGrafter"/>
</dbReference>